<dbReference type="GO" id="GO:0000036">
    <property type="term" value="F:acyl carrier activity"/>
    <property type="evidence" value="ECO:0007669"/>
    <property type="project" value="TreeGrafter"/>
</dbReference>
<protein>
    <recommendedName>
        <fullName evidence="14">Acyl carrier protein</fullName>
    </recommendedName>
</protein>
<evidence type="ECO:0000256" key="4">
    <source>
        <dbReference type="ARBA" id="ARBA00022448"/>
    </source>
</evidence>
<organism evidence="16 17">
    <name type="scientific">Candidula unifasciata</name>
    <dbReference type="NCBI Taxonomy" id="100452"/>
    <lineage>
        <taxon>Eukaryota</taxon>
        <taxon>Metazoa</taxon>
        <taxon>Spiralia</taxon>
        <taxon>Lophotrochozoa</taxon>
        <taxon>Mollusca</taxon>
        <taxon>Gastropoda</taxon>
        <taxon>Heterobranchia</taxon>
        <taxon>Euthyneura</taxon>
        <taxon>Panpulmonata</taxon>
        <taxon>Eupulmonata</taxon>
        <taxon>Stylommatophora</taxon>
        <taxon>Helicina</taxon>
        <taxon>Helicoidea</taxon>
        <taxon>Geomitridae</taxon>
        <taxon>Candidula</taxon>
    </lineage>
</organism>
<dbReference type="SUPFAM" id="SSF47336">
    <property type="entry name" value="ACP-like"/>
    <property type="match status" value="1"/>
</dbReference>
<dbReference type="AlphaFoldDB" id="A0A8S3YQT2"/>
<proteinExistence type="inferred from homology"/>
<keyword evidence="13 14" id="KW-0275">Fatty acid biosynthesis</keyword>
<evidence type="ECO:0000256" key="3">
    <source>
        <dbReference type="ARBA" id="ARBA00010930"/>
    </source>
</evidence>
<dbReference type="Pfam" id="PF00550">
    <property type="entry name" value="PP-binding"/>
    <property type="match status" value="1"/>
</dbReference>
<comment type="similarity">
    <text evidence="3">Belongs to the acyl carrier protein (ACP) family.</text>
</comment>
<keyword evidence="12" id="KW-0496">Mitochondrion</keyword>
<dbReference type="GO" id="GO:0005739">
    <property type="term" value="C:mitochondrion"/>
    <property type="evidence" value="ECO:0007669"/>
    <property type="project" value="UniProtKB-SubCell"/>
</dbReference>
<evidence type="ECO:0000256" key="2">
    <source>
        <dbReference type="ARBA" id="ARBA00005194"/>
    </source>
</evidence>
<evidence type="ECO:0000256" key="1">
    <source>
        <dbReference type="ARBA" id="ARBA00004173"/>
    </source>
</evidence>
<evidence type="ECO:0000256" key="12">
    <source>
        <dbReference type="ARBA" id="ARBA00023128"/>
    </source>
</evidence>
<accession>A0A8S3YQT2</accession>
<comment type="caution">
    <text evidence="16">The sequence shown here is derived from an EMBL/GenBank/DDBJ whole genome shotgun (WGS) entry which is preliminary data.</text>
</comment>
<dbReference type="InterPro" id="IPR009081">
    <property type="entry name" value="PP-bd_ACP"/>
</dbReference>
<evidence type="ECO:0000256" key="7">
    <source>
        <dbReference type="ARBA" id="ARBA00022553"/>
    </source>
</evidence>
<dbReference type="InterPro" id="IPR036736">
    <property type="entry name" value="ACP-like_sf"/>
</dbReference>
<comment type="function">
    <text evidence="14">Carrier of the growing fatty acid chain in fatty acid biosynthesis.</text>
</comment>
<dbReference type="GO" id="GO:0000035">
    <property type="term" value="F:acyl binding"/>
    <property type="evidence" value="ECO:0007669"/>
    <property type="project" value="TreeGrafter"/>
</dbReference>
<evidence type="ECO:0000256" key="13">
    <source>
        <dbReference type="ARBA" id="ARBA00023160"/>
    </source>
</evidence>
<feature type="domain" description="Carrier" evidence="15">
    <location>
        <begin position="69"/>
        <end position="144"/>
    </location>
</feature>
<dbReference type="FunFam" id="1.10.1200.10:FF:000003">
    <property type="entry name" value="Acyl carrier protein"/>
    <property type="match status" value="1"/>
</dbReference>
<dbReference type="InterPro" id="IPR003231">
    <property type="entry name" value="ACP"/>
</dbReference>
<evidence type="ECO:0000256" key="6">
    <source>
        <dbReference type="ARBA" id="ARBA00022516"/>
    </source>
</evidence>
<dbReference type="PANTHER" id="PTHR20863">
    <property type="entry name" value="ACYL CARRIER PROTEIN"/>
    <property type="match status" value="1"/>
</dbReference>
<keyword evidence="7" id="KW-0597">Phosphoprotein</keyword>
<reference evidence="16" key="1">
    <citation type="submission" date="2021-04" db="EMBL/GenBank/DDBJ databases">
        <authorList>
            <consortium name="Molecular Ecology Group"/>
        </authorList>
    </citation>
    <scope>NUCLEOTIDE SEQUENCE</scope>
</reference>
<dbReference type="Proteomes" id="UP000678393">
    <property type="component" value="Unassembled WGS sequence"/>
</dbReference>
<keyword evidence="10" id="KW-0249">Electron transport</keyword>
<keyword evidence="9" id="KW-0809">Transit peptide</keyword>
<dbReference type="OrthoDB" id="448946at2759"/>
<evidence type="ECO:0000256" key="14">
    <source>
        <dbReference type="RuleBase" id="RU000722"/>
    </source>
</evidence>
<gene>
    <name evidence="16" type="ORF">CUNI_LOCUS3440</name>
</gene>
<keyword evidence="5 14" id="KW-0596">Phosphopantetheine</keyword>
<name>A0A8S3YQT2_9EUPU</name>
<keyword evidence="11" id="KW-0443">Lipid metabolism</keyword>
<keyword evidence="8" id="KW-0276">Fatty acid metabolism</keyword>
<evidence type="ECO:0000256" key="8">
    <source>
        <dbReference type="ARBA" id="ARBA00022832"/>
    </source>
</evidence>
<evidence type="ECO:0000256" key="11">
    <source>
        <dbReference type="ARBA" id="ARBA00023098"/>
    </source>
</evidence>
<dbReference type="PANTHER" id="PTHR20863:SF28">
    <property type="entry name" value="ACYL CARRIER PROTEIN, MITOCHONDRIAL"/>
    <property type="match status" value="1"/>
</dbReference>
<dbReference type="Gene3D" id="1.10.1200.10">
    <property type="entry name" value="ACP-like"/>
    <property type="match status" value="1"/>
</dbReference>
<evidence type="ECO:0000259" key="15">
    <source>
        <dbReference type="PROSITE" id="PS50075"/>
    </source>
</evidence>
<evidence type="ECO:0000256" key="9">
    <source>
        <dbReference type="ARBA" id="ARBA00022946"/>
    </source>
</evidence>
<evidence type="ECO:0000313" key="17">
    <source>
        <dbReference type="Proteomes" id="UP000678393"/>
    </source>
</evidence>
<evidence type="ECO:0000313" key="16">
    <source>
        <dbReference type="EMBL" id="CAG5117882.1"/>
    </source>
</evidence>
<comment type="subcellular location">
    <subcellularLocation>
        <location evidence="1">Mitochondrion</location>
    </subcellularLocation>
</comment>
<evidence type="ECO:0000256" key="5">
    <source>
        <dbReference type="ARBA" id="ARBA00022450"/>
    </source>
</evidence>
<dbReference type="HAMAP" id="MF_01217">
    <property type="entry name" value="Acyl_carrier"/>
    <property type="match status" value="1"/>
</dbReference>
<keyword evidence="6 14" id="KW-0444">Lipid biosynthesis</keyword>
<comment type="pathway">
    <text evidence="2">Lipid metabolism; fatty acid biosynthesis.</text>
</comment>
<keyword evidence="17" id="KW-1185">Reference proteome</keyword>
<evidence type="ECO:0000256" key="10">
    <source>
        <dbReference type="ARBA" id="ARBA00022982"/>
    </source>
</evidence>
<dbReference type="NCBIfam" id="TIGR00517">
    <property type="entry name" value="acyl_carrier"/>
    <property type="match status" value="1"/>
</dbReference>
<dbReference type="NCBIfam" id="NF002148">
    <property type="entry name" value="PRK00982.1-2"/>
    <property type="match status" value="1"/>
</dbReference>
<dbReference type="EMBL" id="CAJHNH020000468">
    <property type="protein sequence ID" value="CAG5117882.1"/>
    <property type="molecule type" value="Genomic_DNA"/>
</dbReference>
<sequence length="147" mass="16419">MATLAKKWRSCTCAVRLVSRTSAPRLAAVRAIRLPASPKSVCHLHLKSAQLPAICQHIQTYSTATVNVASIEDRVVKICKAYDKINADKLTLDSHFMNDLGLDSLDHVEIIMGIEDEFGFEIPDADSEKLLRPRDIVQYIANKQEED</sequence>
<keyword evidence="4" id="KW-0813">Transport</keyword>
<dbReference type="PROSITE" id="PS50075">
    <property type="entry name" value="CARRIER"/>
    <property type="match status" value="1"/>
</dbReference>